<sequence length="555" mass="61923">MHGDVQTCLCPAFCLLLFGLARNDVLNSSFGDGTLHSSREKVKFNDCRALNVGNKSLLETRWSSAGGGAQATTSRLCNKWAGRQHIIDPKTGLANPGVPKGQCRTDVVRRKDYDRSTNLTLRHAYATPRWSAEAISVGFGAGLGAHPRGLQVRLLLRDPATYRINRVVVPDDRKVETIGVGFSESVHWYRNIKRGGRGKGEDAIGDRGLNGSQLTSAISRFSSGVKFRLLHPLCFMLIPTRRLTSKRFTRALCQIGQSDPSGKAGDPYWTAPFARSWGWAHGAARARLRVDSSNPRAVQSSGGHRLPHIHTNESPSIRLGVHAGGSFFPRREWTYESIKGSKRSMLPHYWTSMSTVDAAAAVVPVLQQEELTEERPTEIARHHRRRWDCSWQPHITRLRRKRSAMPAPAREGASQRSFCRRGGKARCYGMGVWRGGRRMGLLRVTRYIAKLNAIFGEMNERKKQRATPSSRIAASVACRSQLREAVLYPGWTIARRGSGVTRLQITEKRHDDRAASWWSPGQGGLRRGSALARRGTALDTWRRQRHPTHLSLQGP</sequence>
<feature type="chain" id="PRO_5042113999" evidence="2">
    <location>
        <begin position="24"/>
        <end position="555"/>
    </location>
</feature>
<organism evidence="3 4">
    <name type="scientific">Lactarius akahatsu</name>
    <dbReference type="NCBI Taxonomy" id="416441"/>
    <lineage>
        <taxon>Eukaryota</taxon>
        <taxon>Fungi</taxon>
        <taxon>Dikarya</taxon>
        <taxon>Basidiomycota</taxon>
        <taxon>Agaricomycotina</taxon>
        <taxon>Agaricomycetes</taxon>
        <taxon>Russulales</taxon>
        <taxon>Russulaceae</taxon>
        <taxon>Lactarius</taxon>
    </lineage>
</organism>
<name>A0AAD4QBK7_9AGAM</name>
<evidence type="ECO:0000313" key="4">
    <source>
        <dbReference type="Proteomes" id="UP001201163"/>
    </source>
</evidence>
<evidence type="ECO:0000256" key="2">
    <source>
        <dbReference type="SAM" id="SignalP"/>
    </source>
</evidence>
<keyword evidence="2" id="KW-0732">Signal</keyword>
<proteinExistence type="predicted"/>
<dbReference type="EMBL" id="JAKELL010000049">
    <property type="protein sequence ID" value="KAH8987202.1"/>
    <property type="molecule type" value="Genomic_DNA"/>
</dbReference>
<comment type="caution">
    <text evidence="3">The sequence shown here is derived from an EMBL/GenBank/DDBJ whole genome shotgun (WGS) entry which is preliminary data.</text>
</comment>
<dbReference type="Proteomes" id="UP001201163">
    <property type="component" value="Unassembled WGS sequence"/>
</dbReference>
<gene>
    <name evidence="3" type="ORF">EDB92DRAFT_1818046</name>
</gene>
<reference evidence="3" key="1">
    <citation type="submission" date="2022-01" db="EMBL/GenBank/DDBJ databases">
        <title>Comparative genomics reveals a dynamic genome evolution in the ectomycorrhizal milk-cap (Lactarius) mushrooms.</title>
        <authorList>
            <consortium name="DOE Joint Genome Institute"/>
            <person name="Lebreton A."/>
            <person name="Tang N."/>
            <person name="Kuo A."/>
            <person name="LaButti K."/>
            <person name="Drula E."/>
            <person name="Barry K."/>
            <person name="Clum A."/>
            <person name="Lipzen A."/>
            <person name="Mousain D."/>
            <person name="Ng V."/>
            <person name="Wang R."/>
            <person name="Wang X."/>
            <person name="Dai Y."/>
            <person name="Henrissat B."/>
            <person name="Grigoriev I.V."/>
            <person name="Guerin-Laguette A."/>
            <person name="Yu F."/>
            <person name="Martin F.M."/>
        </authorList>
    </citation>
    <scope>NUCLEOTIDE SEQUENCE</scope>
    <source>
        <strain evidence="3">QP</strain>
    </source>
</reference>
<evidence type="ECO:0000256" key="1">
    <source>
        <dbReference type="SAM" id="MobiDB-lite"/>
    </source>
</evidence>
<dbReference type="AlphaFoldDB" id="A0AAD4QBK7"/>
<feature type="compositionally biased region" description="Polar residues" evidence="1">
    <location>
        <begin position="291"/>
        <end position="302"/>
    </location>
</feature>
<feature type="region of interest" description="Disordered" evidence="1">
    <location>
        <begin position="291"/>
        <end position="312"/>
    </location>
</feature>
<protein>
    <submittedName>
        <fullName evidence="3">Uncharacterized protein</fullName>
    </submittedName>
</protein>
<evidence type="ECO:0000313" key="3">
    <source>
        <dbReference type="EMBL" id="KAH8987202.1"/>
    </source>
</evidence>
<keyword evidence="4" id="KW-1185">Reference proteome</keyword>
<feature type="signal peptide" evidence="2">
    <location>
        <begin position="1"/>
        <end position="23"/>
    </location>
</feature>
<accession>A0AAD4QBK7</accession>